<proteinExistence type="predicted"/>
<accession>X0XGF4</accession>
<protein>
    <submittedName>
        <fullName evidence="1">Uncharacterized protein</fullName>
    </submittedName>
</protein>
<sequence>GINVDNYGIVAGTGDTAVENDDYKLETQLTEGAGAGDITHGAVIVGSAALVDSNVDIVHYRPFTNNTGSTIAVKETGIYTSQNLLVSRDHCIIRDVLGAPIDVPDKCSLTVYYTIRTTVTV</sequence>
<gene>
    <name evidence="1" type="ORF">S01H1_84391</name>
</gene>
<dbReference type="EMBL" id="BARS01057602">
    <property type="protein sequence ID" value="GAG42215.1"/>
    <property type="molecule type" value="Genomic_DNA"/>
</dbReference>
<reference evidence="1" key="1">
    <citation type="journal article" date="2014" name="Front. Microbiol.">
        <title>High frequency of phylogenetically diverse reductive dehalogenase-homologous genes in deep subseafloor sedimentary metagenomes.</title>
        <authorList>
            <person name="Kawai M."/>
            <person name="Futagami T."/>
            <person name="Toyoda A."/>
            <person name="Takaki Y."/>
            <person name="Nishi S."/>
            <person name="Hori S."/>
            <person name="Arai W."/>
            <person name="Tsubouchi T."/>
            <person name="Morono Y."/>
            <person name="Uchiyama I."/>
            <person name="Ito T."/>
            <person name="Fujiyama A."/>
            <person name="Inagaki F."/>
            <person name="Takami H."/>
        </authorList>
    </citation>
    <scope>NUCLEOTIDE SEQUENCE</scope>
    <source>
        <strain evidence="1">Expedition CK06-06</strain>
    </source>
</reference>
<dbReference type="AlphaFoldDB" id="X0XGF4"/>
<evidence type="ECO:0000313" key="1">
    <source>
        <dbReference type="EMBL" id="GAG42215.1"/>
    </source>
</evidence>
<comment type="caution">
    <text evidence="1">The sequence shown here is derived from an EMBL/GenBank/DDBJ whole genome shotgun (WGS) entry which is preliminary data.</text>
</comment>
<feature type="non-terminal residue" evidence="1">
    <location>
        <position position="1"/>
    </location>
</feature>
<name>X0XGF4_9ZZZZ</name>
<organism evidence="1">
    <name type="scientific">marine sediment metagenome</name>
    <dbReference type="NCBI Taxonomy" id="412755"/>
    <lineage>
        <taxon>unclassified sequences</taxon>
        <taxon>metagenomes</taxon>
        <taxon>ecological metagenomes</taxon>
    </lineage>
</organism>